<accession>A0A9W4U6P1</accession>
<sequence length="613" mass="67719">MISSPFTFLGLNYLWSKEVRAVVSAHWMWAVISVRDAHNAFKQGTISDISLALRRQIKHSNLLHIVHHTVESKLFFFCLTALFCFLAAIVGPASALLLLPSTAWLPAGSTHINLNGSSDQLWPQHLEERHAGPQSCDTGDEYFCLQGGWTIMDGFVTPSGSSDRETYVNEGGASRAMWVWRQDDTWATTLHGATASIASRLHQDHERAWQFATGRRRRLRDAVNSGVFVRVSAPVPFARVLCGPIKPVNDTSPTLLFPILHPQESWREEADVGRLEEANVNGSFTSLVNAKWMKLPAKFGTSTAGLAFVTKVQDRVAGCGCSVDARWATGEYLLQGQTTNWQAFLGKNQLPSALKFFSDQKEAFSETTIQKNVGQPISADAEWLARLSTQNNKTAPVIRTALEHLLVSTRLWDMQWVLEDQFTPIKELEAIIALYFVNAISRIGWYPQTNPGKEGVNPSLVDESVVDDKLLHQNIRVGNISHDIATQTATIEWFTYATGWQLNDSALYISVTILALHTLIVVVHIIVLFWTRSSFKAWASISDLLALAYLSSPSVGALENCGPGIKLKETLLQKFKIIPVASSVGGNVQQVQLVSSSASTSNMGSIGVNQEYI</sequence>
<feature type="transmembrane region" description="Helical" evidence="1">
    <location>
        <begin position="507"/>
        <end position="530"/>
    </location>
</feature>
<keyword evidence="1" id="KW-0472">Membrane</keyword>
<dbReference type="Proteomes" id="UP001152607">
    <property type="component" value="Unassembled WGS sequence"/>
</dbReference>
<comment type="caution">
    <text evidence="2">The sequence shown here is derived from an EMBL/GenBank/DDBJ whole genome shotgun (WGS) entry which is preliminary data.</text>
</comment>
<reference evidence="2" key="1">
    <citation type="submission" date="2023-01" db="EMBL/GenBank/DDBJ databases">
        <authorList>
            <person name="Van Ghelder C."/>
            <person name="Rancurel C."/>
        </authorList>
    </citation>
    <scope>NUCLEOTIDE SEQUENCE</scope>
    <source>
        <strain evidence="2">CNCM I-4278</strain>
    </source>
</reference>
<gene>
    <name evidence="2" type="ORF">PDIGIT_LOCUS3415</name>
</gene>
<dbReference type="AlphaFoldDB" id="A0A9W4U6P1"/>
<keyword evidence="1" id="KW-1133">Transmembrane helix</keyword>
<evidence type="ECO:0000256" key="1">
    <source>
        <dbReference type="SAM" id="Phobius"/>
    </source>
</evidence>
<dbReference type="OrthoDB" id="5342924at2759"/>
<protein>
    <submittedName>
        <fullName evidence="2">Uncharacterized protein</fullName>
    </submittedName>
</protein>
<organism evidence="2 3">
    <name type="scientific">Periconia digitata</name>
    <dbReference type="NCBI Taxonomy" id="1303443"/>
    <lineage>
        <taxon>Eukaryota</taxon>
        <taxon>Fungi</taxon>
        <taxon>Dikarya</taxon>
        <taxon>Ascomycota</taxon>
        <taxon>Pezizomycotina</taxon>
        <taxon>Dothideomycetes</taxon>
        <taxon>Pleosporomycetidae</taxon>
        <taxon>Pleosporales</taxon>
        <taxon>Massarineae</taxon>
        <taxon>Periconiaceae</taxon>
        <taxon>Periconia</taxon>
    </lineage>
</organism>
<evidence type="ECO:0000313" key="2">
    <source>
        <dbReference type="EMBL" id="CAI6316245.1"/>
    </source>
</evidence>
<name>A0A9W4U6P1_9PLEO</name>
<dbReference type="EMBL" id="CAOQHR010000002">
    <property type="protein sequence ID" value="CAI6316245.1"/>
    <property type="molecule type" value="Genomic_DNA"/>
</dbReference>
<feature type="transmembrane region" description="Helical" evidence="1">
    <location>
        <begin position="74"/>
        <end position="99"/>
    </location>
</feature>
<evidence type="ECO:0000313" key="3">
    <source>
        <dbReference type="Proteomes" id="UP001152607"/>
    </source>
</evidence>
<proteinExistence type="predicted"/>
<keyword evidence="3" id="KW-1185">Reference proteome</keyword>
<keyword evidence="1" id="KW-0812">Transmembrane</keyword>